<dbReference type="EMBL" id="QGDL01000007">
    <property type="protein sequence ID" value="PWJ29091.1"/>
    <property type="molecule type" value="Genomic_DNA"/>
</dbReference>
<keyword evidence="2" id="KW-1185">Reference proteome</keyword>
<proteinExistence type="predicted"/>
<gene>
    <name evidence="1" type="ORF">A8806_107240</name>
</gene>
<comment type="caution">
    <text evidence="1">The sequence shown here is derived from an EMBL/GenBank/DDBJ whole genome shotgun (WGS) entry which is preliminary data.</text>
</comment>
<accession>A0A2Y9CA57</accession>
<organism evidence="1 2">
    <name type="scientific">Faecalicatena orotica</name>
    <dbReference type="NCBI Taxonomy" id="1544"/>
    <lineage>
        <taxon>Bacteria</taxon>
        <taxon>Bacillati</taxon>
        <taxon>Bacillota</taxon>
        <taxon>Clostridia</taxon>
        <taxon>Lachnospirales</taxon>
        <taxon>Lachnospiraceae</taxon>
        <taxon>Faecalicatena</taxon>
    </lineage>
</organism>
<dbReference type="AlphaFoldDB" id="A0A2Y9CA57"/>
<protein>
    <submittedName>
        <fullName evidence="1">Uncharacterized protein</fullName>
    </submittedName>
</protein>
<sequence length="58" mass="7140">MMHVFYCIKCKKYHYTNNKSHALCCEQPMYYVDVDFTEFVRMNKSERENFLQLYSLAK</sequence>
<evidence type="ECO:0000313" key="2">
    <source>
        <dbReference type="Proteomes" id="UP000245845"/>
    </source>
</evidence>
<reference evidence="1 2" key="1">
    <citation type="submission" date="2018-05" db="EMBL/GenBank/DDBJ databases">
        <title>The Hungate 1000. A catalogue of reference genomes from the rumen microbiome.</title>
        <authorList>
            <person name="Kelly W."/>
        </authorList>
    </citation>
    <scope>NUCLEOTIDE SEQUENCE [LARGE SCALE GENOMIC DNA]</scope>
    <source>
        <strain evidence="1 2">NLAE-zl-C242</strain>
    </source>
</reference>
<evidence type="ECO:0000313" key="1">
    <source>
        <dbReference type="EMBL" id="PWJ29091.1"/>
    </source>
</evidence>
<dbReference type="RefSeq" id="WP_181368703.1">
    <property type="nucleotide sequence ID" value="NZ_BAAACK010000011.1"/>
</dbReference>
<name>A0A2Y9CA57_9FIRM</name>
<dbReference type="Proteomes" id="UP000245845">
    <property type="component" value="Unassembled WGS sequence"/>
</dbReference>